<evidence type="ECO:0000313" key="1">
    <source>
        <dbReference type="EMBL" id="KKS43022.1"/>
    </source>
</evidence>
<evidence type="ECO:0000313" key="2">
    <source>
        <dbReference type="Proteomes" id="UP000033854"/>
    </source>
</evidence>
<comment type="caution">
    <text evidence="1">The sequence shown here is derived from an EMBL/GenBank/DDBJ whole genome shotgun (WGS) entry which is preliminary data.</text>
</comment>
<sequence length="187" mass="21306">MSPTAKYYYTGSPFIPFYDVESISDSVMGDINKGIPPTIAVCLETIHMMAFHIENNLVPEQSKIVSNFGTTMVDLKLLILGYRYLFDTILATGAYLVTNSKDEAVKDLFLPDSNPGILLYIQHVREHLDITKDLLLRDITGRLILRYLLERPFTRDDYFDTGHEFASNIFPEISFEVAKRLIGKSFP</sequence>
<organism evidence="1 2">
    <name type="scientific">Candidatus Collierbacteria bacterium GW2011_GWA2_42_17</name>
    <dbReference type="NCBI Taxonomy" id="1618378"/>
    <lineage>
        <taxon>Bacteria</taxon>
        <taxon>Candidatus Collieribacteriota</taxon>
    </lineage>
</organism>
<dbReference type="EMBL" id="LCDA01000003">
    <property type="protein sequence ID" value="KKS43022.1"/>
    <property type="molecule type" value="Genomic_DNA"/>
</dbReference>
<accession>A0A0G0Z2M2</accession>
<proteinExistence type="predicted"/>
<dbReference type="Proteomes" id="UP000033854">
    <property type="component" value="Unassembled WGS sequence"/>
</dbReference>
<gene>
    <name evidence="1" type="ORF">UV06_C0003G0023</name>
</gene>
<name>A0A0G0Z2M2_9BACT</name>
<protein>
    <submittedName>
        <fullName evidence="1">Uncharacterized protein</fullName>
    </submittedName>
</protein>
<dbReference type="AlphaFoldDB" id="A0A0G0Z2M2"/>
<reference evidence="1 2" key="1">
    <citation type="journal article" date="2015" name="Nature">
        <title>rRNA introns, odd ribosomes, and small enigmatic genomes across a large radiation of phyla.</title>
        <authorList>
            <person name="Brown C.T."/>
            <person name="Hug L.A."/>
            <person name="Thomas B.C."/>
            <person name="Sharon I."/>
            <person name="Castelle C.J."/>
            <person name="Singh A."/>
            <person name="Wilkins M.J."/>
            <person name="Williams K.H."/>
            <person name="Banfield J.F."/>
        </authorList>
    </citation>
    <scope>NUCLEOTIDE SEQUENCE [LARGE SCALE GENOMIC DNA]</scope>
</reference>